<dbReference type="PROSITE" id="PS51747">
    <property type="entry name" value="CYT_DCMP_DEAMINASES_2"/>
    <property type="match status" value="1"/>
</dbReference>
<accession>F2LWV5</accession>
<dbReference type="KEGG" id="hmr:Hipma_0103"/>
<reference evidence="2 3" key="1">
    <citation type="journal article" date="2011" name="Stand. Genomic Sci.">
        <title>Complete genome sequence of the thermophilic sulfur-reducer Hippea maritima type strain (MH(2)).</title>
        <authorList>
            <person name="Huntemann M."/>
            <person name="Lu M."/>
            <person name="Nolan M."/>
            <person name="Lapidus A."/>
            <person name="Lucas S."/>
            <person name="Hammon N."/>
            <person name="Deshpande S."/>
            <person name="Cheng J.F."/>
            <person name="Tapia R."/>
            <person name="Han C."/>
            <person name="Goodwin L."/>
            <person name="Pitluck S."/>
            <person name="Liolios K."/>
            <person name="Pagani I."/>
            <person name="Ivanova N."/>
            <person name="Ovchinikova G."/>
            <person name="Pati A."/>
            <person name="Chen A."/>
            <person name="Palaniappan K."/>
            <person name="Land M."/>
            <person name="Hauser L."/>
            <person name="Jeffries C.D."/>
            <person name="Detter J.C."/>
            <person name="Brambilla E.M."/>
            <person name="Rohde M."/>
            <person name="Spring S."/>
            <person name="Goker M."/>
            <person name="Woyke T."/>
            <person name="Bristow J."/>
            <person name="Eisen J.A."/>
            <person name="Markowitz V."/>
            <person name="Hugenholtz P."/>
            <person name="Kyrpides N.C."/>
            <person name="Klenk H.P."/>
            <person name="Mavromatis K."/>
        </authorList>
    </citation>
    <scope>NUCLEOTIDE SEQUENCE [LARGE SCALE GENOMIC DNA]</scope>
    <source>
        <strain evidence="3">ATCC 700847 / DSM 10411 / MH2</strain>
    </source>
</reference>
<sequence>MQTIKINLPNWLTDRCKLNQIFKEDKEKMLFAIELAKLSIRNGGGPFGAAIFSKEGKLVSCGVNLVTKEKLSILHAEIVAFIMAQKKLKTYSLSEAGYFELFSSSEPCAMCLGAILWSGIKRVVFGAYSDAARNIGFDEGPVFEASWNYLKNKGIIVEGGLLKDKAAEVLVSYKELNGVIYNP</sequence>
<dbReference type="HOGENOM" id="CLU_025810_5_2_7"/>
<organism evidence="2 3">
    <name type="scientific">Hippea maritima (strain ATCC 700847 / DSM 10411 / MH2)</name>
    <dbReference type="NCBI Taxonomy" id="760142"/>
    <lineage>
        <taxon>Bacteria</taxon>
        <taxon>Pseudomonadati</taxon>
        <taxon>Campylobacterota</taxon>
        <taxon>Desulfurellia</taxon>
        <taxon>Desulfurellales</taxon>
        <taxon>Hippeaceae</taxon>
        <taxon>Hippea</taxon>
    </lineage>
</organism>
<dbReference type="GO" id="GO:0003824">
    <property type="term" value="F:catalytic activity"/>
    <property type="evidence" value="ECO:0007669"/>
    <property type="project" value="InterPro"/>
</dbReference>
<evidence type="ECO:0000313" key="2">
    <source>
        <dbReference type="EMBL" id="AEA33083.1"/>
    </source>
</evidence>
<dbReference type="Gene3D" id="3.40.140.10">
    <property type="entry name" value="Cytidine Deaminase, domain 2"/>
    <property type="match status" value="1"/>
</dbReference>
<keyword evidence="3" id="KW-1185">Reference proteome</keyword>
<reference evidence="3" key="2">
    <citation type="submission" date="2011-03" db="EMBL/GenBank/DDBJ databases">
        <title>The complete genome of Hippea maritima DSM 10411.</title>
        <authorList>
            <consortium name="US DOE Joint Genome Institute (JGI-PGF)"/>
            <person name="Lucas S."/>
            <person name="Copeland A."/>
            <person name="Lapidus A."/>
            <person name="Bruce D."/>
            <person name="Goodwin L."/>
            <person name="Pitluck S."/>
            <person name="Peters L."/>
            <person name="Kyrpides N."/>
            <person name="Mavromatis K."/>
            <person name="Pagani I."/>
            <person name="Ivanova N."/>
            <person name="Mikhailova N."/>
            <person name="Lu M."/>
            <person name="Detter J.C."/>
            <person name="Tapia R."/>
            <person name="Han C."/>
            <person name="Land M."/>
            <person name="Hauser L."/>
            <person name="Markowitz V."/>
            <person name="Cheng J.-F."/>
            <person name="Hugenholtz P."/>
            <person name="Woyke T."/>
            <person name="Wu D."/>
            <person name="Spring S."/>
            <person name="Schroeder M."/>
            <person name="Brambilla E."/>
            <person name="Klenk H.-P."/>
            <person name="Eisen J.A."/>
        </authorList>
    </citation>
    <scope>NUCLEOTIDE SEQUENCE [LARGE SCALE GENOMIC DNA]</scope>
    <source>
        <strain evidence="3">ATCC 700847 / DSM 10411 / MH2</strain>
    </source>
</reference>
<evidence type="ECO:0000259" key="1">
    <source>
        <dbReference type="PROSITE" id="PS51747"/>
    </source>
</evidence>
<dbReference type="Proteomes" id="UP000008139">
    <property type="component" value="Chromosome"/>
</dbReference>
<dbReference type="EMBL" id="CP002606">
    <property type="protein sequence ID" value="AEA33083.1"/>
    <property type="molecule type" value="Genomic_DNA"/>
</dbReference>
<dbReference type="AlphaFoldDB" id="F2LWV5"/>
<gene>
    <name evidence="2" type="ordered locus">Hipma_0103</name>
</gene>
<dbReference type="PANTHER" id="PTHR11079:SF162">
    <property type="entry name" value="RIBOFLAVIN BIOSYNTHESIS PROTEIN PYRD, CHLOROPLASTIC"/>
    <property type="match status" value="1"/>
</dbReference>
<dbReference type="eggNOG" id="COG0590">
    <property type="taxonomic scope" value="Bacteria"/>
</dbReference>
<dbReference type="InParanoid" id="F2LWV5"/>
<name>F2LWV5_HIPMA</name>
<dbReference type="FunCoup" id="F2LWV5">
    <property type="interactions" value="303"/>
</dbReference>
<dbReference type="CDD" id="cd01285">
    <property type="entry name" value="nucleoside_deaminase"/>
    <property type="match status" value="1"/>
</dbReference>
<proteinExistence type="predicted"/>
<protein>
    <submittedName>
        <fullName evidence="2">CMP/dCMP deaminase zinc-binding protein</fullName>
    </submittedName>
</protein>
<dbReference type="RefSeq" id="WP_013681128.1">
    <property type="nucleotide sequence ID" value="NC_015318.1"/>
</dbReference>
<dbReference type="OrthoDB" id="9802676at2"/>
<dbReference type="Pfam" id="PF00383">
    <property type="entry name" value="dCMP_cyt_deam_1"/>
    <property type="match status" value="1"/>
</dbReference>
<dbReference type="SUPFAM" id="SSF53927">
    <property type="entry name" value="Cytidine deaminase-like"/>
    <property type="match status" value="1"/>
</dbReference>
<dbReference type="InterPro" id="IPR002125">
    <property type="entry name" value="CMP_dCMP_dom"/>
</dbReference>
<dbReference type="STRING" id="760142.Hipma_0103"/>
<dbReference type="InterPro" id="IPR016193">
    <property type="entry name" value="Cytidine_deaminase-like"/>
</dbReference>
<evidence type="ECO:0000313" key="3">
    <source>
        <dbReference type="Proteomes" id="UP000008139"/>
    </source>
</evidence>
<dbReference type="PANTHER" id="PTHR11079">
    <property type="entry name" value="CYTOSINE DEAMINASE FAMILY MEMBER"/>
    <property type="match status" value="1"/>
</dbReference>
<feature type="domain" description="CMP/dCMP-type deaminase" evidence="1">
    <location>
        <begin position="23"/>
        <end position="137"/>
    </location>
</feature>